<dbReference type="AlphaFoldDB" id="A0A2T2N7V0"/>
<dbReference type="GO" id="GO:0006351">
    <property type="term" value="P:DNA-templated transcription"/>
    <property type="evidence" value="ECO:0007669"/>
    <property type="project" value="InterPro"/>
</dbReference>
<evidence type="ECO:0000313" key="4">
    <source>
        <dbReference type="Proteomes" id="UP000240883"/>
    </source>
</evidence>
<dbReference type="Proteomes" id="UP000240883">
    <property type="component" value="Unassembled WGS sequence"/>
</dbReference>
<dbReference type="OrthoDB" id="39175at2759"/>
<organism evidence="3 4">
    <name type="scientific">Corynespora cassiicola Philippines</name>
    <dbReference type="NCBI Taxonomy" id="1448308"/>
    <lineage>
        <taxon>Eukaryota</taxon>
        <taxon>Fungi</taxon>
        <taxon>Dikarya</taxon>
        <taxon>Ascomycota</taxon>
        <taxon>Pezizomycotina</taxon>
        <taxon>Dothideomycetes</taxon>
        <taxon>Pleosporomycetidae</taxon>
        <taxon>Pleosporales</taxon>
        <taxon>Corynesporascaceae</taxon>
        <taxon>Corynespora</taxon>
    </lineage>
</organism>
<dbReference type="CDD" id="cd12148">
    <property type="entry name" value="fungal_TF_MHR"/>
    <property type="match status" value="1"/>
</dbReference>
<evidence type="ECO:0000256" key="1">
    <source>
        <dbReference type="ARBA" id="ARBA00023242"/>
    </source>
</evidence>
<dbReference type="EMBL" id="KZ678145">
    <property type="protein sequence ID" value="PSN61316.1"/>
    <property type="molecule type" value="Genomic_DNA"/>
</dbReference>
<evidence type="ECO:0000259" key="2">
    <source>
        <dbReference type="SMART" id="SM00906"/>
    </source>
</evidence>
<keyword evidence="4" id="KW-1185">Reference proteome</keyword>
<dbReference type="GO" id="GO:0008270">
    <property type="term" value="F:zinc ion binding"/>
    <property type="evidence" value="ECO:0007669"/>
    <property type="project" value="InterPro"/>
</dbReference>
<protein>
    <recommendedName>
        <fullName evidence="2">Xylanolytic transcriptional activator regulatory domain-containing protein</fullName>
    </recommendedName>
</protein>
<dbReference type="PANTHER" id="PTHR46910">
    <property type="entry name" value="TRANSCRIPTION FACTOR PDR1"/>
    <property type="match status" value="1"/>
</dbReference>
<dbReference type="Pfam" id="PF04082">
    <property type="entry name" value="Fungal_trans"/>
    <property type="match status" value="1"/>
</dbReference>
<dbReference type="InterPro" id="IPR007219">
    <property type="entry name" value="XnlR_reg_dom"/>
</dbReference>
<dbReference type="GO" id="GO:0003700">
    <property type="term" value="F:DNA-binding transcription factor activity"/>
    <property type="evidence" value="ECO:0007669"/>
    <property type="project" value="InterPro"/>
</dbReference>
<accession>A0A2T2N7V0</accession>
<feature type="non-terminal residue" evidence="3">
    <location>
        <position position="1"/>
    </location>
</feature>
<proteinExistence type="predicted"/>
<keyword evidence="1" id="KW-0539">Nucleus</keyword>
<dbReference type="SMART" id="SM00906">
    <property type="entry name" value="Fungal_trans"/>
    <property type="match status" value="1"/>
</dbReference>
<dbReference type="PANTHER" id="PTHR46910:SF25">
    <property type="entry name" value="ABC-TRANSPORTER-REGULATING TRANSCRIPTION FACTOR"/>
    <property type="match status" value="1"/>
</dbReference>
<gene>
    <name evidence="3" type="ORF">BS50DRAFT_652409</name>
</gene>
<name>A0A2T2N7V0_CORCC</name>
<dbReference type="STRING" id="1448308.A0A2T2N7V0"/>
<dbReference type="InterPro" id="IPR050987">
    <property type="entry name" value="AtrR-like"/>
</dbReference>
<reference evidence="3 4" key="1">
    <citation type="journal article" date="2018" name="Front. Microbiol.">
        <title>Genome-Wide Analysis of Corynespora cassiicola Leaf Fall Disease Putative Effectors.</title>
        <authorList>
            <person name="Lopez D."/>
            <person name="Ribeiro S."/>
            <person name="Label P."/>
            <person name="Fumanal B."/>
            <person name="Venisse J.S."/>
            <person name="Kohler A."/>
            <person name="de Oliveira R.R."/>
            <person name="Labutti K."/>
            <person name="Lipzen A."/>
            <person name="Lail K."/>
            <person name="Bauer D."/>
            <person name="Ohm R.A."/>
            <person name="Barry K.W."/>
            <person name="Spatafora J."/>
            <person name="Grigoriev I.V."/>
            <person name="Martin F.M."/>
            <person name="Pujade-Renaud V."/>
        </authorList>
    </citation>
    <scope>NUCLEOTIDE SEQUENCE [LARGE SCALE GENOMIC DNA]</scope>
    <source>
        <strain evidence="3 4">Philippines</strain>
    </source>
</reference>
<sequence>GPGFFLSLCSRSGIRWVTEKTGAPDFEGLAANLVSDLSQLFRPHAKFDQQRTAEPDEATAWLYTDAYFSETSHGFLSVIPRQWFEGKLRLHFSKLRSNSFSDTTGWYAMRNTIYAAGSRLLLAKRNRPNAFREAVIQGNSYFQNALSVQSDLILVENSRVAVQALALMATYTEAVSWLSLNYSLGTNAMRLAETKGLHRQPPPLSRLPKEELELRSQIWWIIYCCDRHCAARFGRPVGTDDDCITVQLPVNSKHDRFYDYEILSWSVRNAQITSSIAKRLNQIEQKTPSTDDIINCMNELNELLGELQKKSPVHVSLDSSQLSTSNPLGVPTASILFLVSSYHISVIQVHSILVYPWNIARLGLNTTQKIHLRSQMAESSRRCIESARVIIQKLSGVTITPSTPKWCAFFFPLTALVNMFVHVLQHPDEESVESDIALMRVVAGHFNYLEYIILELSFPMTRDLANLAQAAVYRARSGTGHTLDHITMSDTIINLQNIENLEQLSV</sequence>
<feature type="domain" description="Xylanolytic transcriptional activator regulatory" evidence="2">
    <location>
        <begin position="181"/>
        <end position="255"/>
    </location>
</feature>
<evidence type="ECO:0000313" key="3">
    <source>
        <dbReference type="EMBL" id="PSN61316.1"/>
    </source>
</evidence>
<dbReference type="GO" id="GO:0003677">
    <property type="term" value="F:DNA binding"/>
    <property type="evidence" value="ECO:0007669"/>
    <property type="project" value="InterPro"/>
</dbReference>